<organism evidence="1 2">
    <name type="scientific">Candidatus Defluviibacterium haderslevense</name>
    <dbReference type="NCBI Taxonomy" id="2981993"/>
    <lineage>
        <taxon>Bacteria</taxon>
        <taxon>Pseudomonadati</taxon>
        <taxon>Bacteroidota</taxon>
        <taxon>Saprospiria</taxon>
        <taxon>Saprospirales</taxon>
        <taxon>Saprospiraceae</taxon>
        <taxon>Candidatus Defluviibacterium</taxon>
    </lineage>
</organism>
<reference evidence="1 2" key="1">
    <citation type="submission" date="2020-10" db="EMBL/GenBank/DDBJ databases">
        <title>Connecting structure to function with the recovery of over 1000 high-quality activated sludge metagenome-assembled genomes encoding full-length rRNA genes using long-read sequencing.</title>
        <authorList>
            <person name="Singleton C.M."/>
            <person name="Petriglieri F."/>
            <person name="Kristensen J.M."/>
            <person name="Kirkegaard R.H."/>
            <person name="Michaelsen T.Y."/>
            <person name="Andersen M.H."/>
            <person name="Karst S.M."/>
            <person name="Dueholm M.S."/>
            <person name="Nielsen P.H."/>
            <person name="Albertsen M."/>
        </authorList>
    </citation>
    <scope>NUCLEOTIDE SEQUENCE [LARGE SCALE GENOMIC DNA]</scope>
    <source>
        <strain evidence="1">Ribe_18-Q3-R11-54_BAT3C.373</strain>
    </source>
</reference>
<accession>A0A9D7XF24</accession>
<dbReference type="EMBL" id="JADKFW010000010">
    <property type="protein sequence ID" value="MBK9718405.1"/>
    <property type="molecule type" value="Genomic_DNA"/>
</dbReference>
<dbReference type="AlphaFoldDB" id="A0A9D7XF24"/>
<evidence type="ECO:0000313" key="1">
    <source>
        <dbReference type="EMBL" id="MBK9718405.1"/>
    </source>
</evidence>
<evidence type="ECO:0000313" key="2">
    <source>
        <dbReference type="Proteomes" id="UP000808349"/>
    </source>
</evidence>
<proteinExistence type="predicted"/>
<dbReference type="Proteomes" id="UP000808349">
    <property type="component" value="Unassembled WGS sequence"/>
</dbReference>
<sequence>MTKHINLLPGETIEIKGFDSLGEPTITREDDGSLALTFNFMPPDNGTYEENLEMDIFDNFDTELSNVLGVEVVWEDREFFNIPSPKKDTIDILKNYLENFWSNHSGKSENNIQKELTQQNNTKKSIKSTPARELSSIPSLINDTLKSLKKYLENFWHNRSENEEIKTPNDLILPTINKLPNQIITSKNIKKELEEFFFNYFNSYKQNYNKKENKLLIDFNEVIIDISFSFIKIDNGMFKVRFGTGLGHNLVNKYIRNCDLNPIKYDNYPALFYFATFEESELLNIYINSGDYLALYIKNLKICLDNYIMPFYTKYSTISALDLKYNSEKGLNPFSKQNSYEEIISIIISCLSKNPNRIEILENRLSKISDNINFYKKNYNIYILLEDLMRDNQIPEEEFNYYIKQFNLSK</sequence>
<protein>
    <submittedName>
        <fullName evidence="1">Uncharacterized protein</fullName>
    </submittedName>
</protein>
<gene>
    <name evidence="1" type="ORF">IPO85_13025</name>
</gene>
<comment type="caution">
    <text evidence="1">The sequence shown here is derived from an EMBL/GenBank/DDBJ whole genome shotgun (WGS) entry which is preliminary data.</text>
</comment>
<name>A0A9D7XF24_9BACT</name>